<dbReference type="AlphaFoldDB" id="A0A1G8ASR0"/>
<dbReference type="Gene3D" id="2.40.50.100">
    <property type="match status" value="1"/>
</dbReference>
<feature type="domain" description="Multidrug resistance protein MdtA-like barrel-sandwich hybrid" evidence="10">
    <location>
        <begin position="64"/>
        <end position="203"/>
    </location>
</feature>
<evidence type="ECO:0000259" key="9">
    <source>
        <dbReference type="Pfam" id="PF25876"/>
    </source>
</evidence>
<dbReference type="InterPro" id="IPR058626">
    <property type="entry name" value="MdtA-like_b-barrel"/>
</dbReference>
<dbReference type="InterPro" id="IPR006143">
    <property type="entry name" value="RND_pump_MFP"/>
</dbReference>
<keyword evidence="6" id="KW-0997">Cell inner membrane</keyword>
<evidence type="ECO:0000256" key="7">
    <source>
        <dbReference type="ARBA" id="ARBA00023054"/>
    </source>
</evidence>
<dbReference type="PANTHER" id="PTHR30469:SF12">
    <property type="entry name" value="MULTIDRUG RESISTANCE PROTEIN MDTA"/>
    <property type="match status" value="1"/>
</dbReference>
<dbReference type="NCBIfam" id="TIGR01730">
    <property type="entry name" value="RND_mfp"/>
    <property type="match status" value="1"/>
</dbReference>
<dbReference type="RefSeq" id="WP_090423659.1">
    <property type="nucleotide sequence ID" value="NZ_FNDG01000003.1"/>
</dbReference>
<feature type="domain" description="Multidrug resistance protein MdtA-like alpha-helical hairpin" evidence="9">
    <location>
        <begin position="105"/>
        <end position="174"/>
    </location>
</feature>
<evidence type="ECO:0000256" key="6">
    <source>
        <dbReference type="ARBA" id="ARBA00022519"/>
    </source>
</evidence>
<proteinExistence type="inferred from homology"/>
<dbReference type="Proteomes" id="UP000198606">
    <property type="component" value="Unassembled WGS sequence"/>
</dbReference>
<dbReference type="GO" id="GO:1990281">
    <property type="term" value="C:efflux pump complex"/>
    <property type="evidence" value="ECO:0007669"/>
    <property type="project" value="TreeGrafter"/>
</dbReference>
<evidence type="ECO:0000313" key="14">
    <source>
        <dbReference type="Proteomes" id="UP000198606"/>
    </source>
</evidence>
<dbReference type="Pfam" id="PF25876">
    <property type="entry name" value="HH_MFP_RND"/>
    <property type="match status" value="1"/>
</dbReference>
<evidence type="ECO:0000259" key="12">
    <source>
        <dbReference type="Pfam" id="PF25967"/>
    </source>
</evidence>
<feature type="domain" description="Multidrug resistance protein MdtA-like C-terminal permuted SH3" evidence="12">
    <location>
        <begin position="298"/>
        <end position="355"/>
    </location>
</feature>
<dbReference type="InterPro" id="IPR058627">
    <property type="entry name" value="MdtA-like_C"/>
</dbReference>
<evidence type="ECO:0000259" key="10">
    <source>
        <dbReference type="Pfam" id="PF25917"/>
    </source>
</evidence>
<evidence type="ECO:0000256" key="3">
    <source>
        <dbReference type="ARBA" id="ARBA00009477"/>
    </source>
</evidence>
<feature type="domain" description="Multidrug resistance protein MdtA-like beta-barrel" evidence="11">
    <location>
        <begin position="211"/>
        <end position="294"/>
    </location>
</feature>
<dbReference type="InterPro" id="IPR058625">
    <property type="entry name" value="MdtA-like_BSH"/>
</dbReference>
<dbReference type="PANTHER" id="PTHR30469">
    <property type="entry name" value="MULTIDRUG RESISTANCE PROTEIN MDTA"/>
    <property type="match status" value="1"/>
</dbReference>
<dbReference type="Pfam" id="PF25967">
    <property type="entry name" value="RND-MFP_C"/>
    <property type="match status" value="1"/>
</dbReference>
<dbReference type="GO" id="GO:0015562">
    <property type="term" value="F:efflux transmembrane transporter activity"/>
    <property type="evidence" value="ECO:0007669"/>
    <property type="project" value="TreeGrafter"/>
</dbReference>
<dbReference type="Pfam" id="PF25944">
    <property type="entry name" value="Beta-barrel_RND"/>
    <property type="match status" value="1"/>
</dbReference>
<evidence type="ECO:0000313" key="13">
    <source>
        <dbReference type="EMBL" id="SDH24061.1"/>
    </source>
</evidence>
<keyword evidence="8" id="KW-0472">Membrane</keyword>
<evidence type="ECO:0000259" key="11">
    <source>
        <dbReference type="Pfam" id="PF25944"/>
    </source>
</evidence>
<organism evidence="13 14">
    <name type="scientific">Phytopseudomonas flavescens</name>
    <dbReference type="NCBI Taxonomy" id="29435"/>
    <lineage>
        <taxon>Bacteria</taxon>
        <taxon>Pseudomonadati</taxon>
        <taxon>Pseudomonadota</taxon>
        <taxon>Gammaproteobacteria</taxon>
        <taxon>Pseudomonadales</taxon>
        <taxon>Pseudomonadaceae</taxon>
        <taxon>Phytopseudomonas</taxon>
    </lineage>
</organism>
<dbReference type="Pfam" id="PF25917">
    <property type="entry name" value="BSH_RND"/>
    <property type="match status" value="1"/>
</dbReference>
<gene>
    <name evidence="13" type="ORF">SAMN05216588_103302</name>
</gene>
<evidence type="ECO:0000256" key="5">
    <source>
        <dbReference type="ARBA" id="ARBA00022475"/>
    </source>
</evidence>
<dbReference type="Gene3D" id="1.10.287.470">
    <property type="entry name" value="Helix hairpin bin"/>
    <property type="match status" value="1"/>
</dbReference>
<dbReference type="Gene3D" id="2.40.30.170">
    <property type="match status" value="1"/>
</dbReference>
<comment type="similarity">
    <text evidence="3">Belongs to the membrane fusion protein (MFP) (TC 8.A.1) family.</text>
</comment>
<comment type="subcellular location">
    <subcellularLocation>
        <location evidence="1">Cell inner membrane</location>
    </subcellularLocation>
    <subcellularLocation>
        <location evidence="2">Membrane</location>
        <topology evidence="2">Lipid-anchor</topology>
    </subcellularLocation>
</comment>
<name>A0A1G8ASR0_9GAMM</name>
<dbReference type="EMBL" id="FNDG01000003">
    <property type="protein sequence ID" value="SDH24061.1"/>
    <property type="molecule type" value="Genomic_DNA"/>
</dbReference>
<protein>
    <submittedName>
        <fullName evidence="13">RND family efflux transporter, MFP subunit</fullName>
    </submittedName>
</protein>
<reference evidence="13 14" key="1">
    <citation type="submission" date="2016-10" db="EMBL/GenBank/DDBJ databases">
        <authorList>
            <person name="de Groot N.N."/>
        </authorList>
    </citation>
    <scope>NUCLEOTIDE SEQUENCE [LARGE SCALE GENOMIC DNA]</scope>
    <source>
        <strain evidence="13 14">LMG 18387</strain>
    </source>
</reference>
<dbReference type="SUPFAM" id="SSF111369">
    <property type="entry name" value="HlyD-like secretion proteins"/>
    <property type="match status" value="1"/>
</dbReference>
<evidence type="ECO:0000256" key="4">
    <source>
        <dbReference type="ARBA" id="ARBA00022448"/>
    </source>
</evidence>
<dbReference type="Gene3D" id="2.40.420.20">
    <property type="match status" value="1"/>
</dbReference>
<keyword evidence="4" id="KW-0813">Transport</keyword>
<dbReference type="InterPro" id="IPR058624">
    <property type="entry name" value="MdtA-like_HH"/>
</dbReference>
<keyword evidence="5" id="KW-1003">Cell membrane</keyword>
<sequence>MPLSRTSLLVVSVLLLGALIGWWLHPTTAITDQAPGAVPVVVHEVTPADIPVLLRTLGRVRALNSVEIRAQVDATLVELPVAEGQQVRKGELLARLDDRSLRAALQQAEAERGVTRAELDIARVDLQRYQNLVRERASPAQTLDQQKALVARLQATLATREAAVTAAQVQLSYTRIQSPIDGRLGIRNVDVGSLLRANDTASLFSVVQTNPIDIEATLPQRRLPELQRLLAAADRTPVQAFREEGGTLLGTGQLTLIDNRVALDTGTLRFKARFDNAGEQLWPDQSVVVTLQTDLLAQALSVPLEAIRQRTEGTFVWRLQGDKVQPAAVKVLHEDEQRAVVEGLAAGDRIVIDGQSRLRPGVTVRRVEPAPVAPGAVP</sequence>
<accession>A0A1G8ASR0</accession>
<evidence type="ECO:0000256" key="1">
    <source>
        <dbReference type="ARBA" id="ARBA00004533"/>
    </source>
</evidence>
<keyword evidence="7" id="KW-0175">Coiled coil</keyword>
<evidence type="ECO:0000256" key="8">
    <source>
        <dbReference type="ARBA" id="ARBA00023136"/>
    </source>
</evidence>
<evidence type="ECO:0000256" key="2">
    <source>
        <dbReference type="ARBA" id="ARBA00004635"/>
    </source>
</evidence>
<dbReference type="STRING" id="29435.SAMN05216588_103302"/>